<dbReference type="EMBL" id="MGKJ01000010">
    <property type="protein sequence ID" value="OGN24695.1"/>
    <property type="molecule type" value="Genomic_DNA"/>
</dbReference>
<organism evidence="1 2">
    <name type="scientific">Candidatus Yanofskybacteria bacterium RIFCSPLOWO2_01_FULL_43_22</name>
    <dbReference type="NCBI Taxonomy" id="1802695"/>
    <lineage>
        <taxon>Bacteria</taxon>
        <taxon>Candidatus Yanofskyibacteriota</taxon>
    </lineage>
</organism>
<evidence type="ECO:0000313" key="1">
    <source>
        <dbReference type="EMBL" id="OGN24695.1"/>
    </source>
</evidence>
<protein>
    <submittedName>
        <fullName evidence="1">Uncharacterized protein</fullName>
    </submittedName>
</protein>
<proteinExistence type="predicted"/>
<reference evidence="1 2" key="1">
    <citation type="journal article" date="2016" name="Nat. Commun.">
        <title>Thousands of microbial genomes shed light on interconnected biogeochemical processes in an aquifer system.</title>
        <authorList>
            <person name="Anantharaman K."/>
            <person name="Brown C.T."/>
            <person name="Hug L.A."/>
            <person name="Sharon I."/>
            <person name="Castelle C.J."/>
            <person name="Probst A.J."/>
            <person name="Thomas B.C."/>
            <person name="Singh A."/>
            <person name="Wilkins M.J."/>
            <person name="Karaoz U."/>
            <person name="Brodie E.L."/>
            <person name="Williams K.H."/>
            <person name="Hubbard S.S."/>
            <person name="Banfield J.F."/>
        </authorList>
    </citation>
    <scope>NUCLEOTIDE SEQUENCE [LARGE SCALE GENOMIC DNA]</scope>
</reference>
<accession>A0A1F8GH16</accession>
<dbReference type="AlphaFoldDB" id="A0A1F8GH16"/>
<dbReference type="Proteomes" id="UP000178911">
    <property type="component" value="Unassembled WGS sequence"/>
</dbReference>
<gene>
    <name evidence="1" type="ORF">A3A13_01330</name>
</gene>
<comment type="caution">
    <text evidence="1">The sequence shown here is derived from an EMBL/GenBank/DDBJ whole genome shotgun (WGS) entry which is preliminary data.</text>
</comment>
<name>A0A1F8GH16_9BACT</name>
<sequence>MPRFIIRVLCSRFFDKTREAGMRTTSKTTAAMHNLWYSLAKADRPPVDQMNEGVRIPMLKKGTIIGFETSRDNSGYASRVTLEVTHPKQSGVKIIQVVRFLGGLNLEVKKESFGHGVSGFFVVRSDRHDGKSQELGWIGVGADVRLTGSAVFRAIRNISINNSLLIFPPSSNAIH</sequence>
<evidence type="ECO:0000313" key="2">
    <source>
        <dbReference type="Proteomes" id="UP000178911"/>
    </source>
</evidence>
<dbReference type="STRING" id="1802695.A3A13_01330"/>